<evidence type="ECO:0000259" key="6">
    <source>
        <dbReference type="PROSITE" id="PS50980"/>
    </source>
</evidence>
<feature type="binding site" evidence="5">
    <location>
        <position position="54"/>
    </location>
    <ligand>
        <name>Zn(2+)</name>
        <dbReference type="ChEBI" id="CHEBI:29105"/>
    </ligand>
</feature>
<dbReference type="EMBL" id="AZEF01000007">
    <property type="protein sequence ID" value="KRL03047.1"/>
    <property type="molecule type" value="Genomic_DNA"/>
</dbReference>
<dbReference type="GO" id="GO:0016743">
    <property type="term" value="F:carboxyl- or carbamoyltransferase activity"/>
    <property type="evidence" value="ECO:0007669"/>
    <property type="project" value="UniProtKB-UniRule"/>
</dbReference>
<dbReference type="PANTHER" id="PTHR42995">
    <property type="entry name" value="ACETYL-COENZYME A CARBOXYLASE CARBOXYL TRANSFERASE SUBUNIT BETA, CHLOROPLASTIC"/>
    <property type="match status" value="1"/>
</dbReference>
<dbReference type="InterPro" id="IPR029045">
    <property type="entry name" value="ClpP/crotonase-like_dom_sf"/>
</dbReference>
<evidence type="ECO:0000313" key="7">
    <source>
        <dbReference type="EMBL" id="KRL03047.1"/>
    </source>
</evidence>
<dbReference type="EC" id="2.1.3.15" evidence="5"/>
<reference evidence="7 8" key="1">
    <citation type="journal article" date="2015" name="Genome Announc.">
        <title>Expanding the biotechnology potential of lactobacilli through comparative genomics of 213 strains and associated genera.</title>
        <authorList>
            <person name="Sun Z."/>
            <person name="Harris H.M."/>
            <person name="McCann A."/>
            <person name="Guo C."/>
            <person name="Argimon S."/>
            <person name="Zhang W."/>
            <person name="Yang X."/>
            <person name="Jeffery I.B."/>
            <person name="Cooney J.C."/>
            <person name="Kagawa T.F."/>
            <person name="Liu W."/>
            <person name="Song Y."/>
            <person name="Salvetti E."/>
            <person name="Wrobel A."/>
            <person name="Rasinkangas P."/>
            <person name="Parkhill J."/>
            <person name="Rea M.C."/>
            <person name="O'Sullivan O."/>
            <person name="Ritari J."/>
            <person name="Douillard F.P."/>
            <person name="Paul Ross R."/>
            <person name="Yang R."/>
            <person name="Briner A.E."/>
            <person name="Felis G.E."/>
            <person name="de Vos W.M."/>
            <person name="Barrangou R."/>
            <person name="Klaenhammer T.R."/>
            <person name="Caufield P.W."/>
            <person name="Cui Y."/>
            <person name="Zhang H."/>
            <person name="O'Toole P.W."/>
        </authorList>
    </citation>
    <scope>NUCLEOTIDE SEQUENCE [LARGE SCALE GENOMIC DNA]</scope>
    <source>
        <strain evidence="7 8">DSM 19910</strain>
    </source>
</reference>
<keyword evidence="5" id="KW-0067">ATP-binding</keyword>
<dbReference type="PRINTS" id="PR01070">
    <property type="entry name" value="ACCCTRFRASEB"/>
</dbReference>
<accession>A0A0R1M4N9</accession>
<evidence type="ECO:0000256" key="2">
    <source>
        <dbReference type="ARBA" id="ARBA00022679"/>
    </source>
</evidence>
<dbReference type="GO" id="GO:0005524">
    <property type="term" value="F:ATP binding"/>
    <property type="evidence" value="ECO:0007669"/>
    <property type="project" value="UniProtKB-KW"/>
</dbReference>
<dbReference type="GO" id="GO:2001295">
    <property type="term" value="P:malonyl-CoA biosynthetic process"/>
    <property type="evidence" value="ECO:0007669"/>
    <property type="project" value="UniProtKB-UniRule"/>
</dbReference>
<name>A0A0R1M4N9_9LACO</name>
<dbReference type="UniPathway" id="UPA00655">
    <property type="reaction ID" value="UER00711"/>
</dbReference>
<keyword evidence="1 5" id="KW-0444">Lipid biosynthesis</keyword>
<dbReference type="AlphaFoldDB" id="A0A0R1M4N9"/>
<keyword evidence="4 5" id="KW-0443">Lipid metabolism</keyword>
<comment type="catalytic activity">
    <reaction evidence="5">
        <text>N(6)-carboxybiotinyl-L-lysyl-[protein] + acetyl-CoA = N(6)-biotinyl-L-lysyl-[protein] + malonyl-CoA</text>
        <dbReference type="Rhea" id="RHEA:54728"/>
        <dbReference type="Rhea" id="RHEA-COMP:10505"/>
        <dbReference type="Rhea" id="RHEA-COMP:10506"/>
        <dbReference type="ChEBI" id="CHEBI:57288"/>
        <dbReference type="ChEBI" id="CHEBI:57384"/>
        <dbReference type="ChEBI" id="CHEBI:83144"/>
        <dbReference type="ChEBI" id="CHEBI:83145"/>
        <dbReference type="EC" id="2.1.3.15"/>
    </reaction>
</comment>
<comment type="caution">
    <text evidence="5">Lacks conserved residue(s) required for the propagation of feature annotation.</text>
</comment>
<comment type="pathway">
    <text evidence="5">Lipid metabolism; malonyl-CoA biosynthesis; malonyl-CoA from acetyl-CoA: step 1/1.</text>
</comment>
<keyword evidence="3 5" id="KW-0863">Zinc-finger</keyword>
<dbReference type="PROSITE" id="PS50980">
    <property type="entry name" value="COA_CT_NTER"/>
    <property type="match status" value="1"/>
</dbReference>
<dbReference type="GO" id="GO:0008270">
    <property type="term" value="F:zinc ion binding"/>
    <property type="evidence" value="ECO:0007669"/>
    <property type="project" value="UniProtKB-UniRule"/>
</dbReference>
<evidence type="ECO:0000256" key="1">
    <source>
        <dbReference type="ARBA" id="ARBA00022516"/>
    </source>
</evidence>
<evidence type="ECO:0000256" key="4">
    <source>
        <dbReference type="ARBA" id="ARBA00023098"/>
    </source>
</evidence>
<dbReference type="SUPFAM" id="SSF52096">
    <property type="entry name" value="ClpP/crotonase"/>
    <property type="match status" value="1"/>
</dbReference>
<comment type="caution">
    <text evidence="7">The sequence shown here is derived from an EMBL/GenBank/DDBJ whole genome shotgun (WGS) entry which is preliminary data.</text>
</comment>
<keyword evidence="5" id="KW-0547">Nucleotide-binding</keyword>
<dbReference type="GO" id="GO:0003989">
    <property type="term" value="F:acetyl-CoA carboxylase activity"/>
    <property type="evidence" value="ECO:0007669"/>
    <property type="project" value="InterPro"/>
</dbReference>
<evidence type="ECO:0000256" key="3">
    <source>
        <dbReference type="ARBA" id="ARBA00022771"/>
    </source>
</evidence>
<dbReference type="OrthoDB" id="9772975at2"/>
<dbReference type="NCBIfam" id="TIGR00515">
    <property type="entry name" value="accD"/>
    <property type="match status" value="1"/>
</dbReference>
<dbReference type="GO" id="GO:0009317">
    <property type="term" value="C:acetyl-CoA carboxylase complex"/>
    <property type="evidence" value="ECO:0007669"/>
    <property type="project" value="InterPro"/>
</dbReference>
<comment type="subcellular location">
    <subcellularLocation>
        <location evidence="5">Cytoplasm</location>
    </subcellularLocation>
</comment>
<dbReference type="Gene3D" id="3.90.226.10">
    <property type="entry name" value="2-enoyl-CoA Hydratase, Chain A, domain 1"/>
    <property type="match status" value="1"/>
</dbReference>
<dbReference type="STRING" id="1423731.FC81_GL000314"/>
<keyword evidence="5" id="KW-0963">Cytoplasm</keyword>
<feature type="domain" description="CoA carboxyltransferase N-terminal" evidence="6">
    <location>
        <begin position="29"/>
        <end position="285"/>
    </location>
</feature>
<comment type="cofactor">
    <cofactor evidence="5">
        <name>Zn(2+)</name>
        <dbReference type="ChEBI" id="CHEBI:29105"/>
    </cofactor>
    <text evidence="5">Binds 1 zinc ion per subunit.</text>
</comment>
<organism evidence="7 8">
    <name type="scientific">Liquorilactobacillus capillatus DSM 19910</name>
    <dbReference type="NCBI Taxonomy" id="1423731"/>
    <lineage>
        <taxon>Bacteria</taxon>
        <taxon>Bacillati</taxon>
        <taxon>Bacillota</taxon>
        <taxon>Bacilli</taxon>
        <taxon>Lactobacillales</taxon>
        <taxon>Lactobacillaceae</taxon>
        <taxon>Liquorilactobacillus</taxon>
    </lineage>
</organism>
<dbReference type="HAMAP" id="MF_01395">
    <property type="entry name" value="AcetylCoA_CT_beta"/>
    <property type="match status" value="1"/>
</dbReference>
<comment type="similarity">
    <text evidence="5">Belongs to the AccD/PCCB family.</text>
</comment>
<comment type="function">
    <text evidence="5">Component of the acetyl coenzyme A carboxylase (ACC) complex. Biotin carboxylase (BC) catalyzes the carboxylation of biotin on its carrier protein (BCCP) and then the CO(2) group is transferred by the transcarboxylase to acetyl-CoA to form malonyl-CoA.</text>
</comment>
<comment type="subunit">
    <text evidence="5">Acetyl-CoA carboxylase is a heterohexamer composed of biotin carboxyl carrier protein (AccB), biotin carboxylase (AccC) and two subunits each of ACCase subunit alpha (AccA) and ACCase subunit beta (AccD).</text>
</comment>
<keyword evidence="2 5" id="KW-0808">Transferase</keyword>
<gene>
    <name evidence="5" type="primary">accD</name>
    <name evidence="7" type="ORF">FC81_GL000314</name>
</gene>
<keyword evidence="5" id="KW-0862">Zinc</keyword>
<keyword evidence="5" id="KW-0275">Fatty acid biosynthesis</keyword>
<evidence type="ECO:0000256" key="5">
    <source>
        <dbReference type="HAMAP-Rule" id="MF_01395"/>
    </source>
</evidence>
<dbReference type="PATRIC" id="fig|1423731.3.peg.323"/>
<dbReference type="PANTHER" id="PTHR42995:SF5">
    <property type="entry name" value="ACETYL-COENZYME A CARBOXYLASE CARBOXYL TRANSFERASE SUBUNIT BETA, CHLOROPLASTIC"/>
    <property type="match status" value="1"/>
</dbReference>
<protein>
    <recommendedName>
        <fullName evidence="5">Acetyl-coenzyme A carboxylase carboxyl transferase subunit beta</fullName>
        <shortName evidence="5">ACCase subunit beta</shortName>
        <shortName evidence="5">Acetyl-CoA carboxylase carboxyltransferase subunit beta</shortName>
        <ecNumber evidence="5">2.1.3.15</ecNumber>
    </recommendedName>
</protein>
<sequence length="285" mass="31428">MQLFDELKTLGHKHIKADKKAGERVPSGMWIACPKCHQSFYHKDLGVYQVCPNCGYGFRITARERLKWLVDSFSEIDDSLETSDPLHFPNYQKKLAKARVQTGLNDSVLTGIAKINGQSAALGIMDPDFIMGSMGTITGEKITRLFERATRQSLPVVLFTASGGARMQEGIFSLMQMAKISQAVKRHADAGLLYITVLTDPTTGGVTASFAMQGDIILAEPRALVGFAGKRVIEQTTHQKVPNDLQDVERVLEHGFIDAIVARKDMKEKLAWLLELHSKGRGANG</sequence>
<dbReference type="Pfam" id="PF01039">
    <property type="entry name" value="Carboxyl_trans"/>
    <property type="match status" value="1"/>
</dbReference>
<feature type="binding site" evidence="5">
    <location>
        <position position="51"/>
    </location>
    <ligand>
        <name>Zn(2+)</name>
        <dbReference type="ChEBI" id="CHEBI:29105"/>
    </ligand>
</feature>
<proteinExistence type="inferred from homology"/>
<keyword evidence="5" id="KW-0479">Metal-binding</keyword>
<dbReference type="InterPro" id="IPR000438">
    <property type="entry name" value="Acetyl_CoA_COase_Trfase_b_su"/>
</dbReference>
<keyword evidence="8" id="KW-1185">Reference proteome</keyword>
<dbReference type="GO" id="GO:0006633">
    <property type="term" value="P:fatty acid biosynthetic process"/>
    <property type="evidence" value="ECO:0007669"/>
    <property type="project" value="UniProtKB-KW"/>
</dbReference>
<dbReference type="RefSeq" id="WP_057742426.1">
    <property type="nucleotide sequence ID" value="NZ_AZEF01000007.1"/>
</dbReference>
<evidence type="ECO:0000313" key="8">
    <source>
        <dbReference type="Proteomes" id="UP000051621"/>
    </source>
</evidence>
<feature type="binding site" evidence="5">
    <location>
        <position position="33"/>
    </location>
    <ligand>
        <name>Zn(2+)</name>
        <dbReference type="ChEBI" id="CHEBI:29105"/>
    </ligand>
</feature>
<dbReference type="InterPro" id="IPR011762">
    <property type="entry name" value="COA_CT_N"/>
</dbReference>
<feature type="binding site" evidence="5">
    <location>
        <position position="36"/>
    </location>
    <ligand>
        <name>Zn(2+)</name>
        <dbReference type="ChEBI" id="CHEBI:29105"/>
    </ligand>
</feature>
<keyword evidence="5" id="KW-0276">Fatty acid metabolism</keyword>
<dbReference type="InterPro" id="IPR034733">
    <property type="entry name" value="AcCoA_carboxyl_beta"/>
</dbReference>
<dbReference type="Proteomes" id="UP000051621">
    <property type="component" value="Unassembled WGS sequence"/>
</dbReference>